<dbReference type="OrthoDB" id="101103at2759"/>
<dbReference type="Proteomes" id="UP000237271">
    <property type="component" value="Unassembled WGS sequence"/>
</dbReference>
<evidence type="ECO:0000313" key="2">
    <source>
        <dbReference type="Proteomes" id="UP000237271"/>
    </source>
</evidence>
<dbReference type="AlphaFoldDB" id="A0A2P4YMX4"/>
<evidence type="ECO:0000313" key="1">
    <source>
        <dbReference type="EMBL" id="POM79165.1"/>
    </source>
</evidence>
<dbReference type="EMBL" id="NCKW01001831">
    <property type="protein sequence ID" value="POM79165.1"/>
    <property type="molecule type" value="Genomic_DNA"/>
</dbReference>
<sequence length="154" mass="17333">MVAPYLTVPYLGVQFTDSSTVTFTNPTPYTCFQFSSCPYWRTSRYVVWKKLDAKQYAVFYESDKCNSKGEYHFVSNLKSPASGSFTFKKNRAIRSMMVGEISDTFSERSITYLNNCSSDKESTTVNDTSIYVISGSDDDENGLSSNCTKMKSSS</sequence>
<accession>A0A2P4YMX4</accession>
<name>A0A2P4YMX4_9STRA</name>
<keyword evidence="2" id="KW-1185">Reference proteome</keyword>
<organism evidence="1 2">
    <name type="scientific">Phytophthora palmivora</name>
    <dbReference type="NCBI Taxonomy" id="4796"/>
    <lineage>
        <taxon>Eukaryota</taxon>
        <taxon>Sar</taxon>
        <taxon>Stramenopiles</taxon>
        <taxon>Oomycota</taxon>
        <taxon>Peronosporomycetes</taxon>
        <taxon>Peronosporales</taxon>
        <taxon>Peronosporaceae</taxon>
        <taxon>Phytophthora</taxon>
    </lineage>
</organism>
<reference evidence="1 2" key="1">
    <citation type="journal article" date="2017" name="Genome Biol. Evol.">
        <title>Phytophthora megakarya and P. palmivora, closely related causal agents of cacao black pod rot, underwent increases in genome sizes and gene numbers by different mechanisms.</title>
        <authorList>
            <person name="Ali S.S."/>
            <person name="Shao J."/>
            <person name="Lary D.J."/>
            <person name="Kronmiller B."/>
            <person name="Shen D."/>
            <person name="Strem M.D."/>
            <person name="Amoako-Attah I."/>
            <person name="Akrofi A.Y."/>
            <person name="Begoude B.A."/>
            <person name="Ten Hoopen G.M."/>
            <person name="Coulibaly K."/>
            <person name="Kebe B.I."/>
            <person name="Melnick R.L."/>
            <person name="Guiltinan M.J."/>
            <person name="Tyler B.M."/>
            <person name="Meinhardt L.W."/>
            <person name="Bailey B.A."/>
        </authorList>
    </citation>
    <scope>NUCLEOTIDE SEQUENCE [LARGE SCALE GENOMIC DNA]</scope>
    <source>
        <strain evidence="2">sbr112.9</strain>
    </source>
</reference>
<gene>
    <name evidence="1" type="ORF">PHPALM_3210</name>
</gene>
<comment type="caution">
    <text evidence="1">The sequence shown here is derived from an EMBL/GenBank/DDBJ whole genome shotgun (WGS) entry which is preliminary data.</text>
</comment>
<protein>
    <submittedName>
        <fullName evidence="1">Uncharacterized protein</fullName>
    </submittedName>
</protein>
<proteinExistence type="predicted"/>